<dbReference type="Proteomes" id="UP000887566">
    <property type="component" value="Unplaced"/>
</dbReference>
<protein>
    <submittedName>
        <fullName evidence="3">Uncharacterized protein</fullName>
    </submittedName>
</protein>
<feature type="region of interest" description="Disordered" evidence="1">
    <location>
        <begin position="116"/>
        <end position="135"/>
    </location>
</feature>
<sequence length="135" mass="15155">MGRMKRQREKRWPGRTAELVVKWVNGIATFEAGVGGDRPEHRNGYSVRPLRPPACGGRDGQTSRIKAKVVPTDTRRSLTDILQMDRPKQKRQGTDFTCDNKYVSVGRLKTDLSPIENFDGASSRFQPIRSDGPSV</sequence>
<evidence type="ECO:0000313" key="3">
    <source>
        <dbReference type="WBParaSite" id="PSAMB.scaffold1330size32858.g12605.t1"/>
    </source>
</evidence>
<dbReference type="WBParaSite" id="PSAMB.scaffold1330size32858.g12605.t1">
    <property type="protein sequence ID" value="PSAMB.scaffold1330size32858.g12605.t1"/>
    <property type="gene ID" value="PSAMB.scaffold1330size32858.g12605"/>
</dbReference>
<evidence type="ECO:0000256" key="1">
    <source>
        <dbReference type="SAM" id="MobiDB-lite"/>
    </source>
</evidence>
<evidence type="ECO:0000313" key="2">
    <source>
        <dbReference type="Proteomes" id="UP000887566"/>
    </source>
</evidence>
<organism evidence="2 3">
    <name type="scientific">Plectus sambesii</name>
    <dbReference type="NCBI Taxonomy" id="2011161"/>
    <lineage>
        <taxon>Eukaryota</taxon>
        <taxon>Metazoa</taxon>
        <taxon>Ecdysozoa</taxon>
        <taxon>Nematoda</taxon>
        <taxon>Chromadorea</taxon>
        <taxon>Plectida</taxon>
        <taxon>Plectina</taxon>
        <taxon>Plectoidea</taxon>
        <taxon>Plectidae</taxon>
        <taxon>Plectus</taxon>
    </lineage>
</organism>
<reference evidence="3" key="1">
    <citation type="submission" date="2022-11" db="UniProtKB">
        <authorList>
            <consortium name="WormBaseParasite"/>
        </authorList>
    </citation>
    <scope>IDENTIFICATION</scope>
</reference>
<feature type="region of interest" description="Disordered" evidence="1">
    <location>
        <begin position="34"/>
        <end position="72"/>
    </location>
</feature>
<keyword evidence="2" id="KW-1185">Reference proteome</keyword>
<proteinExistence type="predicted"/>
<name>A0A914UXX3_9BILA</name>
<dbReference type="AlphaFoldDB" id="A0A914UXX3"/>
<accession>A0A914UXX3</accession>